<protein>
    <recommendedName>
        <fullName evidence="3">Aspartyl protease</fullName>
    </recommendedName>
</protein>
<reference evidence="1 2" key="1">
    <citation type="journal article" date="2016" name="Nat. Commun.">
        <title>Thousands of microbial genomes shed light on interconnected biogeochemical processes in an aquifer system.</title>
        <authorList>
            <person name="Anantharaman K."/>
            <person name="Brown C.T."/>
            <person name="Hug L.A."/>
            <person name="Sharon I."/>
            <person name="Castelle C.J."/>
            <person name="Probst A.J."/>
            <person name="Thomas B.C."/>
            <person name="Singh A."/>
            <person name="Wilkins M.J."/>
            <person name="Karaoz U."/>
            <person name="Brodie E.L."/>
            <person name="Williams K.H."/>
            <person name="Hubbard S.S."/>
            <person name="Banfield J.F."/>
        </authorList>
    </citation>
    <scope>NUCLEOTIDE SEQUENCE [LARGE SCALE GENOMIC DNA]</scope>
</reference>
<organism evidence="1 2">
    <name type="scientific">Candidatus Roizmanbacteria bacterium RIFCSPLOWO2_01_FULL_37_12</name>
    <dbReference type="NCBI Taxonomy" id="1802056"/>
    <lineage>
        <taxon>Bacteria</taxon>
        <taxon>Candidatus Roizmaniibacteriota</taxon>
    </lineage>
</organism>
<dbReference type="InterPro" id="IPR022274">
    <property type="entry name" value="Peptidase_asp_AF0612"/>
</dbReference>
<dbReference type="Pfam" id="PF13975">
    <property type="entry name" value="gag-asp_proteas"/>
    <property type="match status" value="1"/>
</dbReference>
<accession>A0A1F7IEM4</accession>
<proteinExistence type="predicted"/>
<name>A0A1F7IEM4_9BACT</name>
<dbReference type="AlphaFoldDB" id="A0A1F7IEM4"/>
<evidence type="ECO:0000313" key="2">
    <source>
        <dbReference type="Proteomes" id="UP000177698"/>
    </source>
</evidence>
<evidence type="ECO:0008006" key="3">
    <source>
        <dbReference type="Google" id="ProtNLM"/>
    </source>
</evidence>
<evidence type="ECO:0000313" key="1">
    <source>
        <dbReference type="EMBL" id="OGK41808.1"/>
    </source>
</evidence>
<dbReference type="EMBL" id="MGAG01000009">
    <property type="protein sequence ID" value="OGK41808.1"/>
    <property type="molecule type" value="Genomic_DNA"/>
</dbReference>
<sequence>MGMTDVKLIIKNPLNTEKSVEEKFLVDSGAHYTVLPYGIVKKLGIKPAWTQEFSLADGKTIKRQIGSALIRFENKEAAATVVLGQKGDAALLGVTTLENFGLMIDPFKRKLYHSKLMLG</sequence>
<dbReference type="Proteomes" id="UP000177698">
    <property type="component" value="Unassembled WGS sequence"/>
</dbReference>
<dbReference type="STRING" id="1802056.A2954_03785"/>
<dbReference type="NCBIfam" id="TIGR03698">
    <property type="entry name" value="clan_AA_DTGF"/>
    <property type="match status" value="1"/>
</dbReference>
<dbReference type="SUPFAM" id="SSF50630">
    <property type="entry name" value="Acid proteases"/>
    <property type="match status" value="1"/>
</dbReference>
<dbReference type="Gene3D" id="2.40.70.10">
    <property type="entry name" value="Acid Proteases"/>
    <property type="match status" value="1"/>
</dbReference>
<dbReference type="InterPro" id="IPR021109">
    <property type="entry name" value="Peptidase_aspartic_dom_sf"/>
</dbReference>
<comment type="caution">
    <text evidence="1">The sequence shown here is derived from an EMBL/GenBank/DDBJ whole genome shotgun (WGS) entry which is preliminary data.</text>
</comment>
<gene>
    <name evidence="1" type="ORF">A2954_03785</name>
</gene>